<dbReference type="Proteomes" id="UP000509510">
    <property type="component" value="Chromosome III"/>
</dbReference>
<feature type="transmembrane region" description="Helical" evidence="5">
    <location>
        <begin position="75"/>
        <end position="99"/>
    </location>
</feature>
<evidence type="ECO:0000256" key="3">
    <source>
        <dbReference type="ARBA" id="ARBA00022989"/>
    </source>
</evidence>
<dbReference type="InterPro" id="IPR050307">
    <property type="entry name" value="Sterol_Desaturase_Related"/>
</dbReference>
<evidence type="ECO:0000256" key="4">
    <source>
        <dbReference type="ARBA" id="ARBA00023136"/>
    </source>
</evidence>
<evidence type="ECO:0000313" key="8">
    <source>
        <dbReference type="Proteomes" id="UP000509510"/>
    </source>
</evidence>
<keyword evidence="4 5" id="KW-0472">Membrane</keyword>
<sequence length="259" mass="29385">MDVLTVTYLAFAGWWVDFCARYPPGVVEVSLSVFAQIVGFLLPAAGYQLLDIIWPVWSSKHKIQDADHQPSTIKLLDSVLQALVNHALLISLHISQMALFGFRISMFVVSPKLPSATEIVLHIIAGTLLREVLFYYVHRTLHHPWFYTLIHKQHHQFTAPVALSAVFSHPVDHLLVNAMPIAFPMILLRAHMVTVVIFAIFVLWDAALAHSGYDFFRVPSVEMHDQHHRDSRVGFGILGLMDRLHGTHEVGWMKMKGEK</sequence>
<dbReference type="GO" id="GO:0005506">
    <property type="term" value="F:iron ion binding"/>
    <property type="evidence" value="ECO:0007669"/>
    <property type="project" value="InterPro"/>
</dbReference>
<evidence type="ECO:0000256" key="1">
    <source>
        <dbReference type="ARBA" id="ARBA00004370"/>
    </source>
</evidence>
<dbReference type="GO" id="GO:0008610">
    <property type="term" value="P:lipid biosynthetic process"/>
    <property type="evidence" value="ECO:0007669"/>
    <property type="project" value="InterPro"/>
</dbReference>
<dbReference type="OrthoDB" id="408954at2759"/>
<gene>
    <name evidence="7" type="ORF">TRUGW13939_06523</name>
</gene>
<evidence type="ECO:0000313" key="7">
    <source>
        <dbReference type="EMBL" id="QKX59389.1"/>
    </source>
</evidence>
<dbReference type="EMBL" id="CP055900">
    <property type="protein sequence ID" value="QKX59389.1"/>
    <property type="molecule type" value="Genomic_DNA"/>
</dbReference>
<dbReference type="GeneID" id="55994018"/>
<comment type="subcellular location">
    <subcellularLocation>
        <location evidence="1">Membrane</location>
    </subcellularLocation>
</comment>
<organism evidence="7 8">
    <name type="scientific">Talaromyces rugulosus</name>
    <name type="common">Penicillium rugulosum</name>
    <dbReference type="NCBI Taxonomy" id="121627"/>
    <lineage>
        <taxon>Eukaryota</taxon>
        <taxon>Fungi</taxon>
        <taxon>Dikarya</taxon>
        <taxon>Ascomycota</taxon>
        <taxon>Pezizomycotina</taxon>
        <taxon>Eurotiomycetes</taxon>
        <taxon>Eurotiomycetidae</taxon>
        <taxon>Eurotiales</taxon>
        <taxon>Trichocomaceae</taxon>
        <taxon>Talaromyces</taxon>
        <taxon>Talaromyces sect. Islandici</taxon>
    </lineage>
</organism>
<keyword evidence="2 5" id="KW-0812">Transmembrane</keyword>
<dbReference type="AlphaFoldDB" id="A0A7H8QZ60"/>
<protein>
    <recommendedName>
        <fullName evidence="6">Fatty acid hydroxylase domain-containing protein</fullName>
    </recommendedName>
</protein>
<proteinExistence type="predicted"/>
<dbReference type="GO" id="GO:0016491">
    <property type="term" value="F:oxidoreductase activity"/>
    <property type="evidence" value="ECO:0007669"/>
    <property type="project" value="InterPro"/>
</dbReference>
<dbReference type="PANTHER" id="PTHR11863">
    <property type="entry name" value="STEROL DESATURASE"/>
    <property type="match status" value="1"/>
</dbReference>
<feature type="transmembrane region" description="Helical" evidence="5">
    <location>
        <begin position="181"/>
        <end position="204"/>
    </location>
</feature>
<dbReference type="KEGG" id="trg:TRUGW13939_06523"/>
<feature type="domain" description="Fatty acid hydroxylase" evidence="6">
    <location>
        <begin position="124"/>
        <end position="247"/>
    </location>
</feature>
<dbReference type="InterPro" id="IPR006694">
    <property type="entry name" value="Fatty_acid_hydroxylase"/>
</dbReference>
<keyword evidence="8" id="KW-1185">Reference proteome</keyword>
<dbReference type="RefSeq" id="XP_035345567.1">
    <property type="nucleotide sequence ID" value="XM_035489674.1"/>
</dbReference>
<evidence type="ECO:0000256" key="2">
    <source>
        <dbReference type="ARBA" id="ARBA00022692"/>
    </source>
</evidence>
<accession>A0A7H8QZ60</accession>
<dbReference type="Pfam" id="PF04116">
    <property type="entry name" value="FA_hydroxylase"/>
    <property type="match status" value="1"/>
</dbReference>
<evidence type="ECO:0000256" key="5">
    <source>
        <dbReference type="SAM" id="Phobius"/>
    </source>
</evidence>
<name>A0A7H8QZ60_TALRU</name>
<dbReference type="GO" id="GO:0016020">
    <property type="term" value="C:membrane"/>
    <property type="evidence" value="ECO:0007669"/>
    <property type="project" value="UniProtKB-SubCell"/>
</dbReference>
<feature type="transmembrane region" description="Helical" evidence="5">
    <location>
        <begin position="119"/>
        <end position="137"/>
    </location>
</feature>
<reference evidence="8" key="1">
    <citation type="submission" date="2020-06" db="EMBL/GenBank/DDBJ databases">
        <title>A chromosome-scale genome assembly of Talaromyces rugulosus W13939.</title>
        <authorList>
            <person name="Wang B."/>
            <person name="Guo L."/>
            <person name="Ye K."/>
            <person name="Wang L."/>
        </authorList>
    </citation>
    <scope>NUCLEOTIDE SEQUENCE [LARGE SCALE GENOMIC DNA]</scope>
    <source>
        <strain evidence="8">W13939</strain>
    </source>
</reference>
<keyword evidence="3 5" id="KW-1133">Transmembrane helix</keyword>
<evidence type="ECO:0000259" key="6">
    <source>
        <dbReference type="Pfam" id="PF04116"/>
    </source>
</evidence>